<proteinExistence type="predicted"/>
<evidence type="ECO:0000313" key="1">
    <source>
        <dbReference type="EMBL" id="SBW27277.1"/>
    </source>
</evidence>
<dbReference type="AlphaFoldDB" id="A0A1C3PBT8"/>
<keyword evidence="2" id="KW-1185">Reference proteome</keyword>
<dbReference type="Gene3D" id="3.40.47.10">
    <property type="match status" value="1"/>
</dbReference>
<dbReference type="EMBL" id="FLUV01002200">
    <property type="protein sequence ID" value="SBW27277.1"/>
    <property type="molecule type" value="Genomic_DNA"/>
</dbReference>
<reference evidence="2" key="1">
    <citation type="submission" date="2016-02" db="EMBL/GenBank/DDBJ databases">
        <authorList>
            <person name="Wibberg D."/>
        </authorList>
    </citation>
    <scope>NUCLEOTIDE SEQUENCE [LARGE SCALE GENOMIC DNA]</scope>
</reference>
<accession>A0A1C3PBT8</accession>
<gene>
    <name evidence="1" type="ORF">FDG2_5248</name>
</gene>
<sequence>MISVLALRDRIVPATRNLDALDDDIDLDVVSIDNRSIPAGAALSNSFGFGGHDVCLAFTP</sequence>
<dbReference type="SUPFAM" id="SSF53901">
    <property type="entry name" value="Thiolase-like"/>
    <property type="match status" value="1"/>
</dbReference>
<name>A0A1C3PBT8_9ACTN</name>
<protein>
    <submittedName>
        <fullName evidence="1">Uncharacterized protein</fullName>
    </submittedName>
</protein>
<dbReference type="GO" id="GO:0016746">
    <property type="term" value="F:acyltransferase activity"/>
    <property type="evidence" value="ECO:0007669"/>
    <property type="project" value="InterPro"/>
</dbReference>
<dbReference type="Proteomes" id="UP000199013">
    <property type="component" value="Unassembled WGS sequence"/>
</dbReference>
<organism evidence="1 2">
    <name type="scientific">Candidatus Protofrankia californiensis</name>
    <dbReference type="NCBI Taxonomy" id="1839754"/>
    <lineage>
        <taxon>Bacteria</taxon>
        <taxon>Bacillati</taxon>
        <taxon>Actinomycetota</taxon>
        <taxon>Actinomycetes</taxon>
        <taxon>Frankiales</taxon>
        <taxon>Frankiaceae</taxon>
        <taxon>Protofrankia</taxon>
    </lineage>
</organism>
<evidence type="ECO:0000313" key="2">
    <source>
        <dbReference type="Proteomes" id="UP000199013"/>
    </source>
</evidence>
<dbReference type="InterPro" id="IPR016039">
    <property type="entry name" value="Thiolase-like"/>
</dbReference>